<keyword evidence="3" id="KW-1185">Reference proteome</keyword>
<evidence type="ECO:0000313" key="2">
    <source>
        <dbReference type="EMBL" id="CAI8591533.1"/>
    </source>
</evidence>
<gene>
    <name evidence="2" type="ORF">VFH_I492040</name>
</gene>
<evidence type="ECO:0000259" key="1">
    <source>
        <dbReference type="Pfam" id="PF07734"/>
    </source>
</evidence>
<organism evidence="2 3">
    <name type="scientific">Vicia faba</name>
    <name type="common">Broad bean</name>
    <name type="synonym">Faba vulgaris</name>
    <dbReference type="NCBI Taxonomy" id="3906"/>
    <lineage>
        <taxon>Eukaryota</taxon>
        <taxon>Viridiplantae</taxon>
        <taxon>Streptophyta</taxon>
        <taxon>Embryophyta</taxon>
        <taxon>Tracheophyta</taxon>
        <taxon>Spermatophyta</taxon>
        <taxon>Magnoliopsida</taxon>
        <taxon>eudicotyledons</taxon>
        <taxon>Gunneridae</taxon>
        <taxon>Pentapetalae</taxon>
        <taxon>rosids</taxon>
        <taxon>fabids</taxon>
        <taxon>Fabales</taxon>
        <taxon>Fabaceae</taxon>
        <taxon>Papilionoideae</taxon>
        <taxon>50 kb inversion clade</taxon>
        <taxon>NPAAA clade</taxon>
        <taxon>Hologalegina</taxon>
        <taxon>IRL clade</taxon>
        <taxon>Fabeae</taxon>
        <taxon>Vicia</taxon>
    </lineage>
</organism>
<dbReference type="Proteomes" id="UP001157006">
    <property type="component" value="Chromosome 1L"/>
</dbReference>
<proteinExistence type="predicted"/>
<reference evidence="2 3" key="1">
    <citation type="submission" date="2023-01" db="EMBL/GenBank/DDBJ databases">
        <authorList>
            <person name="Kreplak J."/>
        </authorList>
    </citation>
    <scope>NUCLEOTIDE SEQUENCE [LARGE SCALE GENOMIC DNA]</scope>
</reference>
<dbReference type="InterPro" id="IPR050796">
    <property type="entry name" value="SCF_F-box_component"/>
</dbReference>
<dbReference type="NCBIfam" id="TIGR01640">
    <property type="entry name" value="F_box_assoc_1"/>
    <property type="match status" value="1"/>
</dbReference>
<protein>
    <recommendedName>
        <fullName evidence="1">F-box associated beta-propeller type 1 domain-containing protein</fullName>
    </recommendedName>
</protein>
<dbReference type="AlphaFoldDB" id="A0AAV0Z1U6"/>
<dbReference type="InterPro" id="IPR036047">
    <property type="entry name" value="F-box-like_dom_sf"/>
</dbReference>
<dbReference type="SUPFAM" id="SSF81383">
    <property type="entry name" value="F-box domain"/>
    <property type="match status" value="1"/>
</dbReference>
<dbReference type="PANTHER" id="PTHR31672">
    <property type="entry name" value="BNACNNG10540D PROTEIN"/>
    <property type="match status" value="1"/>
</dbReference>
<name>A0AAV0Z1U6_VICFA</name>
<dbReference type="InterPro" id="IPR017451">
    <property type="entry name" value="F-box-assoc_interact_dom"/>
</dbReference>
<feature type="domain" description="F-box associated beta-propeller type 1" evidence="1">
    <location>
        <begin position="108"/>
        <end position="375"/>
    </location>
</feature>
<sequence>MEKVGNYIPNDLIISILSKLPLKSLKRFECVQKSWIFLLKDSHFMNIYRKKFMSETLFDSDDRSYLMNYTFDSKVAEVRSSFYFLSGERLENKVKIDYSLPFEDWGQDFIFVGSCSINGIVGIVSLNEDFALWNPTTDECKVIPHSATESVPYRNCSWLIHGFGYDHVKDDYKVLRRVSFYQLSRNDCEYLGLDEENVPWKDVSYESVWEIYSLRSDSWRELNINIPMTIPSYQLIPYHDNRISRCYSNGMCHSLYKMSEYIFQTCLMSFEVRNEVVVTTPMPSYMNDNMDREWNQKHLIMLIKGFIALSSYHVETNTIHISILNEIGVKESWIKFFILGPLSCVAYPFAGGKNGDLFLRKNNEELIACFDLDIEMVDDLGFQAHISYVIIYNKSLLSIRSIHD</sequence>
<dbReference type="EMBL" id="OX451736">
    <property type="protein sequence ID" value="CAI8591533.1"/>
    <property type="molecule type" value="Genomic_DNA"/>
</dbReference>
<dbReference type="InterPro" id="IPR006527">
    <property type="entry name" value="F-box-assoc_dom_typ1"/>
</dbReference>
<dbReference type="PANTHER" id="PTHR31672:SF13">
    <property type="entry name" value="F-BOX PROTEIN CPR30-LIKE"/>
    <property type="match status" value="1"/>
</dbReference>
<evidence type="ECO:0000313" key="3">
    <source>
        <dbReference type="Proteomes" id="UP001157006"/>
    </source>
</evidence>
<dbReference type="Pfam" id="PF07734">
    <property type="entry name" value="FBA_1"/>
    <property type="match status" value="1"/>
</dbReference>
<accession>A0AAV0Z1U6</accession>